<reference evidence="3" key="1">
    <citation type="submission" date="2017-02" db="EMBL/GenBank/DDBJ databases">
        <authorList>
            <person name="Varghese N."/>
            <person name="Submissions S."/>
        </authorList>
    </citation>
    <scope>NUCLEOTIDE SEQUENCE [LARGE SCALE GENOMIC DNA]</scope>
    <source>
        <strain evidence="3">DSM 19608</strain>
    </source>
</reference>
<dbReference type="Pfam" id="PF06062">
    <property type="entry name" value="UPF0231"/>
    <property type="match status" value="1"/>
</dbReference>
<proteinExistence type="inferred from homology"/>
<dbReference type="EMBL" id="FUXB01000007">
    <property type="protein sequence ID" value="SJZ89229.1"/>
    <property type="molecule type" value="Genomic_DNA"/>
</dbReference>
<protein>
    <submittedName>
        <fullName evidence="2">Uncharacterized protein</fullName>
    </submittedName>
</protein>
<dbReference type="RefSeq" id="WP_158117127.1">
    <property type="nucleotide sequence ID" value="NZ_FUXB01000007.1"/>
</dbReference>
<dbReference type="AlphaFoldDB" id="A0A1T4PCK9"/>
<name>A0A1T4PCK9_VIBCI</name>
<keyword evidence="3" id="KW-1185">Reference proteome</keyword>
<sequence length="123" mass="14306">MEYQFVRHQFLGQYTVQCDMGFEVIARWLQDEISINLECIEGLLRLIESAQQQPNQEFRLLGKEISLFMSEHEARIQENALGYDSEPSCEEEWGFYDSESLAQCGLPDLYELVAQWKAFITAA</sequence>
<evidence type="ECO:0000313" key="3">
    <source>
        <dbReference type="Proteomes" id="UP000190834"/>
    </source>
</evidence>
<accession>A0A1T4PCK9</accession>
<dbReference type="Proteomes" id="UP000190834">
    <property type="component" value="Unassembled WGS sequence"/>
</dbReference>
<dbReference type="PIRSF" id="PIRSF006287">
    <property type="entry name" value="UCP006287"/>
    <property type="match status" value="1"/>
</dbReference>
<dbReference type="InterPro" id="IPR008249">
    <property type="entry name" value="UPF0231"/>
</dbReference>
<gene>
    <name evidence="2" type="ORF">SAMN02745782_01665</name>
</gene>
<dbReference type="GeneID" id="70582793"/>
<organism evidence="2 3">
    <name type="scientific">Vibrio cincinnatiensis DSM 19608</name>
    <dbReference type="NCBI Taxonomy" id="1123491"/>
    <lineage>
        <taxon>Bacteria</taxon>
        <taxon>Pseudomonadati</taxon>
        <taxon>Pseudomonadota</taxon>
        <taxon>Gammaproteobacteria</taxon>
        <taxon>Vibrionales</taxon>
        <taxon>Vibrionaceae</taxon>
        <taxon>Vibrio</taxon>
    </lineage>
</organism>
<comment type="similarity">
    <text evidence="1">Belongs to the UPF0231 family.</text>
</comment>
<evidence type="ECO:0000313" key="2">
    <source>
        <dbReference type="EMBL" id="SJZ89229.1"/>
    </source>
</evidence>
<evidence type="ECO:0000256" key="1">
    <source>
        <dbReference type="ARBA" id="ARBA00005367"/>
    </source>
</evidence>
<dbReference type="STRING" id="1123491.SAMN02745782_01665"/>